<dbReference type="SUPFAM" id="SSF55797">
    <property type="entry name" value="PR-1-like"/>
    <property type="match status" value="1"/>
</dbReference>
<keyword evidence="3" id="KW-1185">Reference proteome</keyword>
<protein>
    <recommendedName>
        <fullName evidence="1">SCP domain-containing protein</fullName>
    </recommendedName>
</protein>
<dbReference type="Pfam" id="PF00188">
    <property type="entry name" value="CAP"/>
    <property type="match status" value="1"/>
</dbReference>
<feature type="domain" description="SCP" evidence="1">
    <location>
        <begin position="86"/>
        <end position="187"/>
    </location>
</feature>
<evidence type="ECO:0000313" key="2">
    <source>
        <dbReference type="EMBL" id="MUN55903.1"/>
    </source>
</evidence>
<organism evidence="2 3">
    <name type="scientific">Rothia koreensis</name>
    <dbReference type="NCBI Taxonomy" id="592378"/>
    <lineage>
        <taxon>Bacteria</taxon>
        <taxon>Bacillati</taxon>
        <taxon>Actinomycetota</taxon>
        <taxon>Actinomycetes</taxon>
        <taxon>Micrococcales</taxon>
        <taxon>Micrococcaceae</taxon>
        <taxon>Rothia</taxon>
    </lineage>
</organism>
<dbReference type="Gene3D" id="3.40.33.10">
    <property type="entry name" value="CAP"/>
    <property type="match status" value="1"/>
</dbReference>
<dbReference type="AlphaFoldDB" id="A0A7M3SVT8"/>
<name>A0A7M3SVT8_9MICC</name>
<dbReference type="InterPro" id="IPR035940">
    <property type="entry name" value="CAP_sf"/>
</dbReference>
<dbReference type="CDD" id="cd05379">
    <property type="entry name" value="CAP_bacterial"/>
    <property type="match status" value="1"/>
</dbReference>
<proteinExistence type="predicted"/>
<reference evidence="2 3" key="1">
    <citation type="submission" date="2019-12" db="EMBL/GenBank/DDBJ databases">
        <authorList>
            <person name="Li J."/>
            <person name="Shi Y."/>
            <person name="Xu G."/>
            <person name="Xiao D."/>
            <person name="Ran X."/>
        </authorList>
    </citation>
    <scope>NUCLEOTIDE SEQUENCE [LARGE SCALE GENOMIC DNA]</scope>
    <source>
        <strain evidence="2 3">JCM 15915</strain>
    </source>
</reference>
<dbReference type="PANTHER" id="PTHR31157:SF1">
    <property type="entry name" value="SCP DOMAIN-CONTAINING PROTEIN"/>
    <property type="match status" value="1"/>
</dbReference>
<gene>
    <name evidence="2" type="ORF">GMA10_11910</name>
</gene>
<dbReference type="PANTHER" id="PTHR31157">
    <property type="entry name" value="SCP DOMAIN-CONTAINING PROTEIN"/>
    <property type="match status" value="1"/>
</dbReference>
<sequence length="348" mass="38708">MGFCAITLPGRRGRSRYVPRHAQRRRSMVGEMIHGSTARSMVAASALAAVALAGTQLEAPPPGRAAQQDILRVSQEKRLQDTQRLLDGINAYRGSRGLRPVKFSARLTQIEQRHSDDQVIAEAFYHTNDFLSDPRAGRYSHANEVIALTYQSDVLQLLEWWKTSPAHSAALLNPKARVVGIALTYADGRLSRTGAPWRLLGTVNLYGYEYGGAPSDASASVWGGRARGEGLGALTPYGAIGQAYRANGGERVFGRPIIPESNATGGRYQIFQNEHGQRFKFLWTERTGAHWVKEYGAIGTLWSRSDYERGFGFPVTNEYRRGNEIRQHFSRGYILGWNVHTGALRVYR</sequence>
<evidence type="ECO:0000259" key="1">
    <source>
        <dbReference type="Pfam" id="PF00188"/>
    </source>
</evidence>
<dbReference type="InterPro" id="IPR014044">
    <property type="entry name" value="CAP_dom"/>
</dbReference>
<dbReference type="Proteomes" id="UP000462152">
    <property type="component" value="Unassembled WGS sequence"/>
</dbReference>
<evidence type="ECO:0000313" key="3">
    <source>
        <dbReference type="Proteomes" id="UP000462152"/>
    </source>
</evidence>
<dbReference type="Pfam" id="PF08310">
    <property type="entry name" value="LGFP"/>
    <property type="match status" value="1"/>
</dbReference>
<accession>A0A7M3SVT8</accession>
<dbReference type="EMBL" id="WOGT01000010">
    <property type="protein sequence ID" value="MUN55903.1"/>
    <property type="molecule type" value="Genomic_DNA"/>
</dbReference>
<dbReference type="InterPro" id="IPR013207">
    <property type="entry name" value="LGFP"/>
</dbReference>
<comment type="caution">
    <text evidence="2">The sequence shown here is derived from an EMBL/GenBank/DDBJ whole genome shotgun (WGS) entry which is preliminary data.</text>
</comment>